<evidence type="ECO:0000256" key="1">
    <source>
        <dbReference type="ARBA" id="ARBA00000832"/>
    </source>
</evidence>
<dbReference type="InterPro" id="IPR037171">
    <property type="entry name" value="NagB/RpiA_transferase-like"/>
</dbReference>
<dbReference type="EC" id="3.1.1.31" evidence="5 7"/>
<comment type="function">
    <text evidence="2 7">Hydrolysis of 6-phosphogluconolactone to 6-phosphogluconate.</text>
</comment>
<organism evidence="9 10">
    <name type="scientific">Corynebacterium halotolerans YIM 70093 = DSM 44683</name>
    <dbReference type="NCBI Taxonomy" id="1121362"/>
    <lineage>
        <taxon>Bacteria</taxon>
        <taxon>Bacillati</taxon>
        <taxon>Actinomycetota</taxon>
        <taxon>Actinomycetes</taxon>
        <taxon>Mycobacteriales</taxon>
        <taxon>Corynebacteriaceae</taxon>
        <taxon>Corynebacterium</taxon>
    </lineage>
</organism>
<comment type="pathway">
    <text evidence="3 7">Carbohydrate degradation; pentose phosphate pathway; D-ribulose 5-phosphate from D-glucose 6-phosphate (oxidative stage): step 2/3.</text>
</comment>
<dbReference type="NCBIfam" id="TIGR01198">
    <property type="entry name" value="pgl"/>
    <property type="match status" value="1"/>
</dbReference>
<reference evidence="9 10" key="1">
    <citation type="journal article" date="2012" name="Stand. Genomic Sci.">
        <title>Genome sequence of the halotolerant bacterium Corynebacterium halotolerans type strain YIM 70093(T) (= DSM 44683(T)).</title>
        <authorList>
            <person name="Ruckert C."/>
            <person name="Albersmeier A."/>
            <person name="Al-Dilaimi A."/>
            <person name="Niehaus K."/>
            <person name="Szczepanowski R."/>
            <person name="Kalinowski J."/>
        </authorList>
    </citation>
    <scope>NUCLEOTIDE SEQUENCE [LARGE SCALE GENOMIC DNA]</scope>
    <source>
        <strain evidence="9">YIM 70093</strain>
    </source>
</reference>
<dbReference type="RefSeq" id="WP_015400951.1">
    <property type="nucleotide sequence ID" value="NC_020302.1"/>
</dbReference>
<dbReference type="OrthoDB" id="9810967at2"/>
<evidence type="ECO:0000256" key="7">
    <source>
        <dbReference type="RuleBase" id="RU365095"/>
    </source>
</evidence>
<dbReference type="Gene3D" id="3.40.50.1360">
    <property type="match status" value="1"/>
</dbReference>
<dbReference type="STRING" id="1121362.A605_07650"/>
<dbReference type="CDD" id="cd01400">
    <property type="entry name" value="6PGL"/>
    <property type="match status" value="1"/>
</dbReference>
<accession>M1NSV9</accession>
<dbReference type="eggNOG" id="COG0363">
    <property type="taxonomic scope" value="Bacteria"/>
</dbReference>
<sequence length="252" mass="26466">MATVHRVTDQTELINQAAARFVDVVHGVQSAGGPHGDGVARVVLTGGGAGIGVLRRLAEFHAAADAQSETFPAQRIDWSRVHVFFGDERNVPVSHPESNEGQAREALLEPAGVPETNIHGYGLDETAMDASAKAYEATLAEFAPEGFDIHLLGMGPEGHINTLFPHHEATAETGRLVVPVYDSPKPPPERVTLTLPAVARARHVWLLVTGEGKAEAAGHVAHGADPADWPAAGARGSGETVLFVSEDAAGEI</sequence>
<dbReference type="InterPro" id="IPR039104">
    <property type="entry name" value="6PGL"/>
</dbReference>
<dbReference type="GO" id="GO:0006098">
    <property type="term" value="P:pentose-phosphate shunt"/>
    <property type="evidence" value="ECO:0007669"/>
    <property type="project" value="UniProtKB-UniPathway"/>
</dbReference>
<dbReference type="InterPro" id="IPR005900">
    <property type="entry name" value="6-phosphogluconolactonase_DevB"/>
</dbReference>
<evidence type="ECO:0000259" key="8">
    <source>
        <dbReference type="Pfam" id="PF01182"/>
    </source>
</evidence>
<evidence type="ECO:0000256" key="2">
    <source>
        <dbReference type="ARBA" id="ARBA00002681"/>
    </source>
</evidence>
<proteinExistence type="inferred from homology"/>
<dbReference type="PANTHER" id="PTHR11054:SF0">
    <property type="entry name" value="6-PHOSPHOGLUCONOLACTONASE"/>
    <property type="match status" value="1"/>
</dbReference>
<dbReference type="GO" id="GO:0005975">
    <property type="term" value="P:carbohydrate metabolic process"/>
    <property type="evidence" value="ECO:0007669"/>
    <property type="project" value="UniProtKB-UniRule"/>
</dbReference>
<dbReference type="UniPathway" id="UPA00115">
    <property type="reaction ID" value="UER00409"/>
</dbReference>
<dbReference type="PANTHER" id="PTHR11054">
    <property type="entry name" value="6-PHOSPHOGLUCONOLACTONASE"/>
    <property type="match status" value="1"/>
</dbReference>
<dbReference type="Proteomes" id="UP000011723">
    <property type="component" value="Chromosome"/>
</dbReference>
<dbReference type="SUPFAM" id="SSF100950">
    <property type="entry name" value="NagB/RpiA/CoA transferase-like"/>
    <property type="match status" value="1"/>
</dbReference>
<gene>
    <name evidence="7" type="primary">pgl</name>
    <name evidence="9" type="ORF">A605_07650</name>
</gene>
<dbReference type="KEGG" id="chn:A605_07650"/>
<protein>
    <recommendedName>
        <fullName evidence="6 7">6-phosphogluconolactonase</fullName>
        <shortName evidence="7">6PGL</shortName>
        <ecNumber evidence="5 7">3.1.1.31</ecNumber>
    </recommendedName>
</protein>
<evidence type="ECO:0000256" key="4">
    <source>
        <dbReference type="ARBA" id="ARBA00010662"/>
    </source>
</evidence>
<name>M1NSV9_9CORY</name>
<dbReference type="HOGENOM" id="CLU_053947_1_1_11"/>
<keyword evidence="7" id="KW-0378">Hydrolase</keyword>
<dbReference type="PATRIC" id="fig|1121362.3.peg.1545"/>
<dbReference type="GO" id="GO:0017057">
    <property type="term" value="F:6-phosphogluconolactonase activity"/>
    <property type="evidence" value="ECO:0007669"/>
    <property type="project" value="UniProtKB-UniRule"/>
</dbReference>
<dbReference type="InterPro" id="IPR006148">
    <property type="entry name" value="Glc/Gal-6P_isomerase"/>
</dbReference>
<evidence type="ECO:0000256" key="6">
    <source>
        <dbReference type="ARBA" id="ARBA00020337"/>
    </source>
</evidence>
<keyword evidence="10" id="KW-1185">Reference proteome</keyword>
<evidence type="ECO:0000256" key="5">
    <source>
        <dbReference type="ARBA" id="ARBA00013198"/>
    </source>
</evidence>
<comment type="catalytic activity">
    <reaction evidence="1 7">
        <text>6-phospho-D-glucono-1,5-lactone + H2O = 6-phospho-D-gluconate + H(+)</text>
        <dbReference type="Rhea" id="RHEA:12556"/>
        <dbReference type="ChEBI" id="CHEBI:15377"/>
        <dbReference type="ChEBI" id="CHEBI:15378"/>
        <dbReference type="ChEBI" id="CHEBI:57955"/>
        <dbReference type="ChEBI" id="CHEBI:58759"/>
        <dbReference type="EC" id="3.1.1.31"/>
    </reaction>
</comment>
<dbReference type="Pfam" id="PF01182">
    <property type="entry name" value="Glucosamine_iso"/>
    <property type="match status" value="1"/>
</dbReference>
<dbReference type="EMBL" id="CP003697">
    <property type="protein sequence ID" value="AGF72532.1"/>
    <property type="molecule type" value="Genomic_DNA"/>
</dbReference>
<feature type="domain" description="Glucosamine/galactosamine-6-phosphate isomerase" evidence="8">
    <location>
        <begin position="9"/>
        <end position="241"/>
    </location>
</feature>
<dbReference type="AlphaFoldDB" id="M1NSV9"/>
<evidence type="ECO:0000313" key="9">
    <source>
        <dbReference type="EMBL" id="AGF72532.1"/>
    </source>
</evidence>
<comment type="similarity">
    <text evidence="4 7">Belongs to the glucosamine/galactosamine-6-phosphate isomerase family. 6-phosphogluconolactonase subfamily.</text>
</comment>
<evidence type="ECO:0000256" key="3">
    <source>
        <dbReference type="ARBA" id="ARBA00004961"/>
    </source>
</evidence>
<evidence type="ECO:0000313" key="10">
    <source>
        <dbReference type="Proteomes" id="UP000011723"/>
    </source>
</evidence>